<dbReference type="AlphaFoldDB" id="A0A0G3EEM7"/>
<dbReference type="PANTHER" id="PTHR31793">
    <property type="entry name" value="4-HYDROXYBENZOYL-COA THIOESTERASE FAMILY MEMBER"/>
    <property type="match status" value="1"/>
</dbReference>
<evidence type="ECO:0000256" key="1">
    <source>
        <dbReference type="ARBA" id="ARBA00005953"/>
    </source>
</evidence>
<dbReference type="GO" id="GO:0047617">
    <property type="term" value="F:fatty acyl-CoA hydrolase activity"/>
    <property type="evidence" value="ECO:0007669"/>
    <property type="project" value="TreeGrafter"/>
</dbReference>
<proteinExistence type="inferred from homology"/>
<dbReference type="Pfam" id="PF13279">
    <property type="entry name" value="4HBT_2"/>
    <property type="match status" value="1"/>
</dbReference>
<dbReference type="SUPFAM" id="SSF54637">
    <property type="entry name" value="Thioesterase/thiol ester dehydrase-isomerase"/>
    <property type="match status" value="1"/>
</dbReference>
<dbReference type="EMBL" id="CP010904">
    <property type="protein sequence ID" value="AKJ63817.1"/>
    <property type="molecule type" value="Genomic_DNA"/>
</dbReference>
<reference evidence="4" key="1">
    <citation type="submission" date="2015-02" db="EMBL/GenBank/DDBJ databases">
        <title>Description and complete genome sequence of the first cultured representative of the subdivision 5 of the Verrucomicrobia phylum.</title>
        <authorList>
            <person name="Spring S."/>
            <person name="Bunk B."/>
            <person name="Sproer C."/>
            <person name="Klenk H.-P."/>
        </authorList>
    </citation>
    <scope>NUCLEOTIDE SEQUENCE [LARGE SCALE GENOMIC DNA]</scope>
    <source>
        <strain evidence="4">L21-Fru-AB</strain>
    </source>
</reference>
<evidence type="ECO:0000313" key="4">
    <source>
        <dbReference type="Proteomes" id="UP000035268"/>
    </source>
</evidence>
<dbReference type="InterPro" id="IPR029069">
    <property type="entry name" value="HotDog_dom_sf"/>
</dbReference>
<accession>A0A0G3EEM7</accession>
<dbReference type="Gene3D" id="3.10.129.10">
    <property type="entry name" value="Hotdog Thioesterase"/>
    <property type="match status" value="1"/>
</dbReference>
<organism evidence="3 4">
    <name type="scientific">Kiritimatiella glycovorans</name>
    <dbReference type="NCBI Taxonomy" id="1307763"/>
    <lineage>
        <taxon>Bacteria</taxon>
        <taxon>Pseudomonadati</taxon>
        <taxon>Kiritimatiellota</taxon>
        <taxon>Kiritimatiellia</taxon>
        <taxon>Kiritimatiellales</taxon>
        <taxon>Kiritimatiellaceae</taxon>
        <taxon>Kiritimatiella</taxon>
    </lineage>
</organism>
<dbReference type="KEGG" id="vbl:L21SP4_00545"/>
<gene>
    <name evidence="3" type="ORF">L21SP4_00545</name>
</gene>
<keyword evidence="4" id="KW-1185">Reference proteome</keyword>
<comment type="similarity">
    <text evidence="1">Belongs to the 4-hydroxybenzoyl-CoA thioesterase family.</text>
</comment>
<evidence type="ECO:0000313" key="3">
    <source>
        <dbReference type="EMBL" id="AKJ63817.1"/>
    </source>
</evidence>
<dbReference type="PANTHER" id="PTHR31793:SF27">
    <property type="entry name" value="NOVEL THIOESTERASE SUPERFAMILY DOMAIN AND SAPOSIN A-TYPE DOMAIN CONTAINING PROTEIN (0610012H03RIK)"/>
    <property type="match status" value="1"/>
</dbReference>
<sequence length="141" mass="15989">MSGDRWDIPEEWAWSMEVEVRVTDLNYGGHVGNVVFLAYLQEARERFLREHGLAEADVGGGAGLIMTEAHVRYSGEVFLDDRLTVSIAVDHLRRARFDFVYRVSAAGGREVARARTVMAVFDYRARKLRPIPPELRALNTP</sequence>
<keyword evidence="2" id="KW-0378">Hydrolase</keyword>
<dbReference type="STRING" id="1307763.L21SP4_00545"/>
<dbReference type="CDD" id="cd00586">
    <property type="entry name" value="4HBT"/>
    <property type="match status" value="1"/>
</dbReference>
<reference evidence="3 4" key="2">
    <citation type="journal article" date="2016" name="ISME J.">
        <title>Characterization of the first cultured representative of Verrucomicrobia subdivision 5 indicates the proposal of a novel phylum.</title>
        <authorList>
            <person name="Spring S."/>
            <person name="Bunk B."/>
            <person name="Sproer C."/>
            <person name="Schumann P."/>
            <person name="Rohde M."/>
            <person name="Tindall B.J."/>
            <person name="Klenk H.P."/>
        </authorList>
    </citation>
    <scope>NUCLEOTIDE SEQUENCE [LARGE SCALE GENOMIC DNA]</scope>
    <source>
        <strain evidence="3 4">L21-Fru-AB</strain>
    </source>
</reference>
<dbReference type="InterPro" id="IPR050563">
    <property type="entry name" value="4-hydroxybenzoyl-CoA_TE"/>
</dbReference>
<evidence type="ECO:0000256" key="2">
    <source>
        <dbReference type="ARBA" id="ARBA00022801"/>
    </source>
</evidence>
<protein>
    <submittedName>
        <fullName evidence="3">Bifunctional 3-hydroxyacyl-CoA dehydrogenase/thioesterase</fullName>
    </submittedName>
</protein>
<dbReference type="Proteomes" id="UP000035268">
    <property type="component" value="Chromosome"/>
</dbReference>
<name>A0A0G3EEM7_9BACT</name>
<dbReference type="OrthoDB" id="9800856at2"/>